<evidence type="ECO:0000313" key="2">
    <source>
        <dbReference type="EMBL" id="KAF2703887.1"/>
    </source>
</evidence>
<proteinExistence type="predicted"/>
<evidence type="ECO:0000256" key="1">
    <source>
        <dbReference type="SAM" id="Phobius"/>
    </source>
</evidence>
<accession>A0A6G1JUP6</accession>
<protein>
    <recommendedName>
        <fullName evidence="4">Major facilitator superfamily (MFS) profile domain-containing protein</fullName>
    </recommendedName>
</protein>
<sequence length="79" mass="8471">MAPTTTDAQRAVYATDAGVGARFLMKIVKNDSMKEDPPQIYGWRVFMLACSACFGGMLFGMDIGTIGGVLTLPAFIAYV</sequence>
<keyword evidence="1" id="KW-0472">Membrane</keyword>
<reference evidence="2" key="1">
    <citation type="journal article" date="2020" name="Stud. Mycol.">
        <title>101 Dothideomycetes genomes: a test case for predicting lifestyles and emergence of pathogens.</title>
        <authorList>
            <person name="Haridas S."/>
            <person name="Albert R."/>
            <person name="Binder M."/>
            <person name="Bloem J."/>
            <person name="Labutti K."/>
            <person name="Salamov A."/>
            <person name="Andreopoulos B."/>
            <person name="Baker S."/>
            <person name="Barry K."/>
            <person name="Bills G."/>
            <person name="Bluhm B."/>
            <person name="Cannon C."/>
            <person name="Castanera R."/>
            <person name="Culley D."/>
            <person name="Daum C."/>
            <person name="Ezra D."/>
            <person name="Gonzalez J."/>
            <person name="Henrissat B."/>
            <person name="Kuo A."/>
            <person name="Liang C."/>
            <person name="Lipzen A."/>
            <person name="Lutzoni F."/>
            <person name="Magnuson J."/>
            <person name="Mondo S."/>
            <person name="Nolan M."/>
            <person name="Ohm R."/>
            <person name="Pangilinan J."/>
            <person name="Park H.-J."/>
            <person name="Ramirez L."/>
            <person name="Alfaro M."/>
            <person name="Sun H."/>
            <person name="Tritt A."/>
            <person name="Yoshinaga Y."/>
            <person name="Zwiers L.-H."/>
            <person name="Turgeon B."/>
            <person name="Goodwin S."/>
            <person name="Spatafora J."/>
            <person name="Crous P."/>
            <person name="Grigoriev I."/>
        </authorList>
    </citation>
    <scope>NUCLEOTIDE SEQUENCE</scope>
    <source>
        <strain evidence="2">CBS 279.74</strain>
    </source>
</reference>
<dbReference type="OrthoDB" id="508119at2759"/>
<name>A0A6G1JUP6_9PLEO</name>
<keyword evidence="1" id="KW-0812">Transmembrane</keyword>
<keyword evidence="3" id="KW-1185">Reference proteome</keyword>
<gene>
    <name evidence="2" type="ORF">K504DRAFT_462958</name>
</gene>
<dbReference type="AlphaFoldDB" id="A0A6G1JUP6"/>
<evidence type="ECO:0008006" key="4">
    <source>
        <dbReference type="Google" id="ProtNLM"/>
    </source>
</evidence>
<evidence type="ECO:0000313" key="3">
    <source>
        <dbReference type="Proteomes" id="UP000799428"/>
    </source>
</evidence>
<dbReference type="EMBL" id="MU005784">
    <property type="protein sequence ID" value="KAF2703887.1"/>
    <property type="molecule type" value="Genomic_DNA"/>
</dbReference>
<keyword evidence="1" id="KW-1133">Transmembrane helix</keyword>
<dbReference type="Proteomes" id="UP000799428">
    <property type="component" value="Unassembled WGS sequence"/>
</dbReference>
<feature type="transmembrane region" description="Helical" evidence="1">
    <location>
        <begin position="45"/>
        <end position="78"/>
    </location>
</feature>
<organism evidence="2 3">
    <name type="scientific">Pleomassaria siparia CBS 279.74</name>
    <dbReference type="NCBI Taxonomy" id="1314801"/>
    <lineage>
        <taxon>Eukaryota</taxon>
        <taxon>Fungi</taxon>
        <taxon>Dikarya</taxon>
        <taxon>Ascomycota</taxon>
        <taxon>Pezizomycotina</taxon>
        <taxon>Dothideomycetes</taxon>
        <taxon>Pleosporomycetidae</taxon>
        <taxon>Pleosporales</taxon>
        <taxon>Pleomassariaceae</taxon>
        <taxon>Pleomassaria</taxon>
    </lineage>
</organism>